<organism evidence="2 4">
    <name type="scientific">Pseudoalteromonas maricaloris</name>
    <dbReference type="NCBI Taxonomy" id="184924"/>
    <lineage>
        <taxon>Bacteria</taxon>
        <taxon>Pseudomonadati</taxon>
        <taxon>Pseudomonadota</taxon>
        <taxon>Gammaproteobacteria</taxon>
        <taxon>Alteromonadales</taxon>
        <taxon>Pseudoalteromonadaceae</taxon>
        <taxon>Pseudoalteromonas</taxon>
    </lineage>
</organism>
<dbReference type="Proteomes" id="UP000646877">
    <property type="component" value="Unassembled WGS sequence"/>
</dbReference>
<evidence type="ECO:0000313" key="2">
    <source>
        <dbReference type="EMBL" id="NLR20659.1"/>
    </source>
</evidence>
<dbReference type="RefSeq" id="WP_193521546.1">
    <property type="nucleotide sequence ID" value="NZ_CBCSDF010000002.1"/>
</dbReference>
<proteinExistence type="predicted"/>
<feature type="compositionally biased region" description="Polar residues" evidence="1">
    <location>
        <begin position="152"/>
        <end position="170"/>
    </location>
</feature>
<sequence length="425" mass="48905">MNVEYLVVIDAKEPICKSVDSFGNLLQANDGIKISGDKITYADCSFGYDVSFDNVDSSIQRYFHLTLTLFDTRNESQFLELLRLLKSIIGKISGRQPEVLWDDISSNRCNEAYPVIHETENLLRKLITKFMFANLGLKWTKEAVPEEVDNSIKVNNTTGDGQSNSTKKTNSRSGNYLYQLDFIQLSKLLFKEYSTGSLDTVNQKISEATSIESLDIDELRELVPKSNWERYFSPIVNCDSSYLEKKWSRLYDLRCKVAHNRFITEAELVDIKKSTQEVNKFFKEAIDKLKQVNITDEQKEEVAENLIKTSNQEYSRFLEKCEGLKKKLLGLLEYDPSNSKEEVARLTSWKDLKSYASENTYLGTNFFEVASKLLRFRNELVHRPDLEVSSTSILEQLSVIEELEEEIDEAMECIAISWTRGRDGC</sequence>
<protein>
    <submittedName>
        <fullName evidence="3">HEPN domain-containing protein</fullName>
    </submittedName>
</protein>
<gene>
    <name evidence="2" type="ORF">F9Y85_04870</name>
    <name evidence="3" type="ORF">R5H13_06210</name>
</gene>
<name>A0A8I2KKM6_9GAMM</name>
<feature type="region of interest" description="Disordered" evidence="1">
    <location>
        <begin position="151"/>
        <end position="170"/>
    </location>
</feature>
<accession>A0A8I2KKM6</accession>
<reference evidence="3 5" key="2">
    <citation type="submission" date="2023-10" db="EMBL/GenBank/DDBJ databases">
        <title>To unveil natural product biosynthetic capacity in Pseudoalteromonas.</title>
        <authorList>
            <person name="Wang J."/>
        </authorList>
    </citation>
    <scope>NUCLEOTIDE SEQUENCE [LARGE SCALE GENOMIC DNA]</scope>
    <source>
        <strain evidence="3 5">DSM 15914</strain>
    </source>
</reference>
<evidence type="ECO:0000313" key="5">
    <source>
        <dbReference type="Proteomes" id="UP001304419"/>
    </source>
</evidence>
<dbReference type="EMBL" id="WEIA01000002">
    <property type="protein sequence ID" value="NLR20659.1"/>
    <property type="molecule type" value="Genomic_DNA"/>
</dbReference>
<evidence type="ECO:0000256" key="1">
    <source>
        <dbReference type="SAM" id="MobiDB-lite"/>
    </source>
</evidence>
<dbReference type="Proteomes" id="UP001304419">
    <property type="component" value="Chromosome 1"/>
</dbReference>
<evidence type="ECO:0000313" key="4">
    <source>
        <dbReference type="Proteomes" id="UP000646877"/>
    </source>
</evidence>
<keyword evidence="5" id="KW-1185">Reference proteome</keyword>
<dbReference type="AlphaFoldDB" id="A0A8I2KKM6"/>
<dbReference type="EMBL" id="CP137578">
    <property type="protein sequence ID" value="WOX29857.1"/>
    <property type="molecule type" value="Genomic_DNA"/>
</dbReference>
<evidence type="ECO:0000313" key="3">
    <source>
        <dbReference type="EMBL" id="WOX29857.1"/>
    </source>
</evidence>
<reference evidence="2" key="1">
    <citation type="submission" date="2019-10" db="EMBL/GenBank/DDBJ databases">
        <authorList>
            <person name="Paulsen S."/>
        </authorList>
    </citation>
    <scope>NUCLEOTIDE SEQUENCE</scope>
    <source>
        <strain evidence="2">LMG 19692</strain>
    </source>
</reference>